<evidence type="ECO:0000313" key="2">
    <source>
        <dbReference type="Proteomes" id="UP000538147"/>
    </source>
</evidence>
<proteinExistence type="predicted"/>
<gene>
    <name evidence="1" type="ORF">FHS79_003683</name>
</gene>
<dbReference type="AlphaFoldDB" id="A0A841LAL6"/>
<dbReference type="PANTHER" id="PTHR34599:SF1">
    <property type="entry name" value="PHOSPHATIDIC ACID PHOSPHATASE TYPE 2_HALOPEROXIDASE DOMAIN-CONTAINING PROTEIN"/>
    <property type="match status" value="1"/>
</dbReference>
<dbReference type="CDD" id="cd03398">
    <property type="entry name" value="PAP2_haloperoxidase"/>
    <property type="match status" value="1"/>
</dbReference>
<reference evidence="1 2" key="1">
    <citation type="submission" date="2020-08" db="EMBL/GenBank/DDBJ databases">
        <title>Genomic Encyclopedia of Type Strains, Phase IV (KMG-IV): sequencing the most valuable type-strain genomes for metagenomic binning, comparative biology and taxonomic classification.</title>
        <authorList>
            <person name="Goeker M."/>
        </authorList>
    </citation>
    <scope>NUCLEOTIDE SEQUENCE [LARGE SCALE GENOMIC DNA]</scope>
    <source>
        <strain evidence="1 2">DSM 102189</strain>
    </source>
</reference>
<dbReference type="InterPro" id="IPR036938">
    <property type="entry name" value="PAP2/HPO_sf"/>
</dbReference>
<evidence type="ECO:0008006" key="3">
    <source>
        <dbReference type="Google" id="ProtNLM"/>
    </source>
</evidence>
<dbReference type="InterPro" id="IPR052559">
    <property type="entry name" value="V-haloperoxidase"/>
</dbReference>
<organism evidence="1 2">
    <name type="scientific">Polymorphobacter multimanifer</name>
    <dbReference type="NCBI Taxonomy" id="1070431"/>
    <lineage>
        <taxon>Bacteria</taxon>
        <taxon>Pseudomonadati</taxon>
        <taxon>Pseudomonadota</taxon>
        <taxon>Alphaproteobacteria</taxon>
        <taxon>Sphingomonadales</taxon>
        <taxon>Sphingosinicellaceae</taxon>
        <taxon>Polymorphobacter</taxon>
    </lineage>
</organism>
<dbReference type="PANTHER" id="PTHR34599">
    <property type="entry name" value="PEROXIDASE-RELATED"/>
    <property type="match status" value="1"/>
</dbReference>
<comment type="caution">
    <text evidence="1">The sequence shown here is derived from an EMBL/GenBank/DDBJ whole genome shotgun (WGS) entry which is preliminary data.</text>
</comment>
<dbReference type="SUPFAM" id="SSF48317">
    <property type="entry name" value="Acid phosphatase/Vanadium-dependent haloperoxidase"/>
    <property type="match status" value="1"/>
</dbReference>
<dbReference type="Proteomes" id="UP000538147">
    <property type="component" value="Unassembled WGS sequence"/>
</dbReference>
<evidence type="ECO:0000313" key="1">
    <source>
        <dbReference type="EMBL" id="MBB6229480.1"/>
    </source>
</evidence>
<accession>A0A841LAL6</accession>
<dbReference type="RefSeq" id="WP_184203207.1">
    <property type="nucleotide sequence ID" value="NZ_JACIIV010000055.1"/>
</dbReference>
<dbReference type="Gene3D" id="1.10.606.20">
    <property type="match status" value="1"/>
</dbReference>
<keyword evidence="2" id="KW-1185">Reference proteome</keyword>
<name>A0A841LAL6_9SPHN</name>
<protein>
    <recommendedName>
        <fullName evidence="3">Vanadium-dependent haloperoxidase</fullName>
    </recommendedName>
</protein>
<sequence length="421" mass="45363">MNASPVIEWNRLVIDLMQSITQPSDVDLPRRNTSEAARVYALLNVAMHDAMGGLGGDPALEPRWVVQPAPGLSADLAPFAAIGAGCQLLEGLFSLPQREQQIRDLMRNLRDEHAGASGVIADITAALDYGKDVASALLADQRYAIPTNDPVEDLHLPANPPPEGIGRLGFAPGAARYRRLTPFVLDRGDWFHAPPPQELAGFGYAREWHEVYAQGSLALREAAADSFESRMARLWRGGVGTSQETGFWMEIARVISADPARALTLSEQTRVMTAIAVANCDAMITSWSSKWTYTFWRPQDAIRRGDEDGNAATFGDPAWAPYNGSQGASPEHTSGTATFAGACSTVLAHLFGDAVSFEVDFQSATGLIGPQTFDHLALTADIAVRTRVWNGIYFASAGEAGLLAGRLVGRRIIDAMALMPM</sequence>
<dbReference type="EMBL" id="JACIIV010000055">
    <property type="protein sequence ID" value="MBB6229480.1"/>
    <property type="molecule type" value="Genomic_DNA"/>
</dbReference>